<reference evidence="2 3" key="1">
    <citation type="submission" date="2014-04" db="EMBL/GenBank/DDBJ databases">
        <authorList>
            <consortium name="DOE Joint Genome Institute"/>
            <person name="Kuo A."/>
            <person name="Kohler A."/>
            <person name="Nagy L.G."/>
            <person name="Floudas D."/>
            <person name="Copeland A."/>
            <person name="Barry K.W."/>
            <person name="Cichocki N."/>
            <person name="Veneault-Fourrey C."/>
            <person name="LaButti K."/>
            <person name="Lindquist E.A."/>
            <person name="Lipzen A."/>
            <person name="Lundell T."/>
            <person name="Morin E."/>
            <person name="Murat C."/>
            <person name="Sun H."/>
            <person name="Tunlid A."/>
            <person name="Henrissat B."/>
            <person name="Grigoriev I.V."/>
            <person name="Hibbett D.S."/>
            <person name="Martin F."/>
            <person name="Nordberg H.P."/>
            <person name="Cantor M.N."/>
            <person name="Hua S.X."/>
        </authorList>
    </citation>
    <scope>NUCLEOTIDE SEQUENCE [LARGE SCALE GENOMIC DNA]</scope>
    <source>
        <strain evidence="2 3">Foug A</strain>
    </source>
</reference>
<protein>
    <submittedName>
        <fullName evidence="2">Uncharacterized protein</fullName>
    </submittedName>
</protein>
<organism evidence="2 3">
    <name type="scientific">Scleroderma citrinum Foug A</name>
    <dbReference type="NCBI Taxonomy" id="1036808"/>
    <lineage>
        <taxon>Eukaryota</taxon>
        <taxon>Fungi</taxon>
        <taxon>Dikarya</taxon>
        <taxon>Basidiomycota</taxon>
        <taxon>Agaricomycotina</taxon>
        <taxon>Agaricomycetes</taxon>
        <taxon>Agaricomycetidae</taxon>
        <taxon>Boletales</taxon>
        <taxon>Sclerodermatineae</taxon>
        <taxon>Sclerodermataceae</taxon>
        <taxon>Scleroderma</taxon>
    </lineage>
</organism>
<evidence type="ECO:0000313" key="3">
    <source>
        <dbReference type="Proteomes" id="UP000053989"/>
    </source>
</evidence>
<dbReference type="AlphaFoldDB" id="A0A0C2Z962"/>
<feature type="compositionally biased region" description="Pro residues" evidence="1">
    <location>
        <begin position="54"/>
        <end position="64"/>
    </location>
</feature>
<accession>A0A0C2Z962</accession>
<gene>
    <name evidence="2" type="ORF">SCLCIDRAFT_1218578</name>
</gene>
<sequence>MQVEMPPTASSCSMIWVFASERTENALPTETLIERRVKRQTGGLGVPRTGKAPNLPPPFDGSLT</sequence>
<evidence type="ECO:0000256" key="1">
    <source>
        <dbReference type="SAM" id="MobiDB-lite"/>
    </source>
</evidence>
<proteinExistence type="predicted"/>
<dbReference type="EMBL" id="KN822085">
    <property type="protein sequence ID" value="KIM58453.1"/>
    <property type="molecule type" value="Genomic_DNA"/>
</dbReference>
<keyword evidence="3" id="KW-1185">Reference proteome</keyword>
<dbReference type="HOGENOM" id="CLU_2868948_0_0_1"/>
<dbReference type="InParanoid" id="A0A0C2Z962"/>
<reference evidence="3" key="2">
    <citation type="submission" date="2015-01" db="EMBL/GenBank/DDBJ databases">
        <title>Evolutionary Origins and Diversification of the Mycorrhizal Mutualists.</title>
        <authorList>
            <consortium name="DOE Joint Genome Institute"/>
            <consortium name="Mycorrhizal Genomics Consortium"/>
            <person name="Kohler A."/>
            <person name="Kuo A."/>
            <person name="Nagy L.G."/>
            <person name="Floudas D."/>
            <person name="Copeland A."/>
            <person name="Barry K.W."/>
            <person name="Cichocki N."/>
            <person name="Veneault-Fourrey C."/>
            <person name="LaButti K."/>
            <person name="Lindquist E.A."/>
            <person name="Lipzen A."/>
            <person name="Lundell T."/>
            <person name="Morin E."/>
            <person name="Murat C."/>
            <person name="Riley R."/>
            <person name="Ohm R."/>
            <person name="Sun H."/>
            <person name="Tunlid A."/>
            <person name="Henrissat B."/>
            <person name="Grigoriev I.V."/>
            <person name="Hibbett D.S."/>
            <person name="Martin F."/>
        </authorList>
    </citation>
    <scope>NUCLEOTIDE SEQUENCE [LARGE SCALE GENOMIC DNA]</scope>
    <source>
        <strain evidence="3">Foug A</strain>
    </source>
</reference>
<feature type="region of interest" description="Disordered" evidence="1">
    <location>
        <begin position="38"/>
        <end position="64"/>
    </location>
</feature>
<dbReference type="Proteomes" id="UP000053989">
    <property type="component" value="Unassembled WGS sequence"/>
</dbReference>
<name>A0A0C2Z962_9AGAM</name>
<evidence type="ECO:0000313" key="2">
    <source>
        <dbReference type="EMBL" id="KIM58453.1"/>
    </source>
</evidence>